<gene>
    <name evidence="1" type="ORF">MNBD_CHLOROFLEXI01-2159</name>
</gene>
<dbReference type="AlphaFoldDB" id="A0A3B0VMM3"/>
<protein>
    <submittedName>
        <fullName evidence="1">Uncharacterized protein</fullName>
    </submittedName>
</protein>
<name>A0A3B0VMM3_9ZZZZ</name>
<organism evidence="1">
    <name type="scientific">hydrothermal vent metagenome</name>
    <dbReference type="NCBI Taxonomy" id="652676"/>
    <lineage>
        <taxon>unclassified sequences</taxon>
        <taxon>metagenomes</taxon>
        <taxon>ecological metagenomes</taxon>
    </lineage>
</organism>
<proteinExistence type="predicted"/>
<dbReference type="EMBL" id="UOEU01000402">
    <property type="protein sequence ID" value="VAW32884.1"/>
    <property type="molecule type" value="Genomic_DNA"/>
</dbReference>
<reference evidence="1" key="1">
    <citation type="submission" date="2018-06" db="EMBL/GenBank/DDBJ databases">
        <authorList>
            <person name="Zhirakovskaya E."/>
        </authorList>
    </citation>
    <scope>NUCLEOTIDE SEQUENCE</scope>
</reference>
<accession>A0A3B0VMM3</accession>
<evidence type="ECO:0000313" key="1">
    <source>
        <dbReference type="EMBL" id="VAW32884.1"/>
    </source>
</evidence>
<sequence length="82" mass="9543">MTIKYCQICNKDRLGDGQTSSKALADGIICPVCYQPTCVNHLATVRWRWRSSGERDAAQVCKACVRSYRHRDWDKYSREWIS</sequence>